<gene>
    <name evidence="2" type="ORF">M3X98_03245</name>
</gene>
<dbReference type="PROSITE" id="PS50943">
    <property type="entry name" value="HTH_CROC1"/>
    <property type="match status" value="1"/>
</dbReference>
<dbReference type="SMART" id="SM00530">
    <property type="entry name" value="HTH_XRE"/>
    <property type="match status" value="1"/>
</dbReference>
<dbReference type="InterPro" id="IPR050807">
    <property type="entry name" value="TransReg_Diox_bact_type"/>
</dbReference>
<keyword evidence="1" id="KW-0238">DNA-binding</keyword>
<dbReference type="SUPFAM" id="SSF47413">
    <property type="entry name" value="lambda repressor-like DNA-binding domains"/>
    <property type="match status" value="1"/>
</dbReference>
<organism evidence="2 3">
    <name type="scientific">Enterococcus faecium</name>
    <name type="common">Streptococcus faecium</name>
    <dbReference type="NCBI Taxonomy" id="1352"/>
    <lineage>
        <taxon>Bacteria</taxon>
        <taxon>Bacillati</taxon>
        <taxon>Bacillota</taxon>
        <taxon>Bacilli</taxon>
        <taxon>Lactobacillales</taxon>
        <taxon>Enterococcaceae</taxon>
        <taxon>Enterococcus</taxon>
    </lineage>
</organism>
<dbReference type="GO" id="GO:0005829">
    <property type="term" value="C:cytosol"/>
    <property type="evidence" value="ECO:0007669"/>
    <property type="project" value="TreeGrafter"/>
</dbReference>
<dbReference type="GO" id="GO:0003700">
    <property type="term" value="F:DNA-binding transcription factor activity"/>
    <property type="evidence" value="ECO:0007669"/>
    <property type="project" value="TreeGrafter"/>
</dbReference>
<dbReference type="CDD" id="cd00093">
    <property type="entry name" value="HTH_XRE"/>
    <property type="match status" value="1"/>
</dbReference>
<dbReference type="Proteomes" id="UP001141166">
    <property type="component" value="Unassembled WGS sequence"/>
</dbReference>
<sequence>MEFGEKLKKLRTSRGLGVNQLALKSGVSASQISRFEKGERKDPTLETLKKLSTALGVSISYFEENSPVNVNTIPEWANEDDLIELDKLLESNANMAYGGETLTPEQLQRVRDVLAGMFWKFKKEDKDKEK</sequence>
<reference evidence="2" key="1">
    <citation type="submission" date="2022-05" db="EMBL/GenBank/DDBJ databases">
        <title>Draft genome sequences of Clostridium perfringens strains isolated from Peru.</title>
        <authorList>
            <person name="Hurtado R."/>
            <person name="Lima L."/>
            <person name="Sousa T."/>
            <person name="Jaiswal A.K."/>
            <person name="Tiwari S."/>
            <person name="Maturrano L."/>
            <person name="Brenig B."/>
            <person name="Azevedo V."/>
        </authorList>
    </citation>
    <scope>NUCLEOTIDE SEQUENCE</scope>
    <source>
        <strain evidence="2">CP4</strain>
    </source>
</reference>
<dbReference type="EMBL" id="JAMWMK010000003">
    <property type="protein sequence ID" value="MDC4247071.1"/>
    <property type="molecule type" value="Genomic_DNA"/>
</dbReference>
<accession>A0A133MT11</accession>
<comment type="caution">
    <text evidence="2">The sequence shown here is derived from an EMBL/GenBank/DDBJ whole genome shotgun (WGS) entry which is preliminary data.</text>
</comment>
<dbReference type="InterPro" id="IPR001387">
    <property type="entry name" value="Cro/C1-type_HTH"/>
</dbReference>
<dbReference type="GO" id="GO:0003677">
    <property type="term" value="F:DNA binding"/>
    <property type="evidence" value="ECO:0007669"/>
    <property type="project" value="UniProtKB-KW"/>
</dbReference>
<dbReference type="Pfam" id="PF01381">
    <property type="entry name" value="HTH_3"/>
    <property type="match status" value="1"/>
</dbReference>
<dbReference type="InterPro" id="IPR010982">
    <property type="entry name" value="Lambda_DNA-bd_dom_sf"/>
</dbReference>
<proteinExistence type="predicted"/>
<evidence type="ECO:0000313" key="3">
    <source>
        <dbReference type="Proteomes" id="UP001141166"/>
    </source>
</evidence>
<dbReference type="PANTHER" id="PTHR46797">
    <property type="entry name" value="HTH-TYPE TRANSCRIPTIONAL REGULATOR"/>
    <property type="match status" value="1"/>
</dbReference>
<dbReference type="AlphaFoldDB" id="A0A133MT11"/>
<protein>
    <submittedName>
        <fullName evidence="2">Helix-turn-helix domain-containing protein</fullName>
    </submittedName>
</protein>
<evidence type="ECO:0000256" key="1">
    <source>
        <dbReference type="ARBA" id="ARBA00023125"/>
    </source>
</evidence>
<dbReference type="PANTHER" id="PTHR46797:SF1">
    <property type="entry name" value="METHYLPHOSPHONATE SYNTHASE"/>
    <property type="match status" value="1"/>
</dbReference>
<name>A0A133MT11_ENTFC</name>
<evidence type="ECO:0000313" key="2">
    <source>
        <dbReference type="EMBL" id="MDC4247071.1"/>
    </source>
</evidence>
<dbReference type="Gene3D" id="1.10.260.40">
    <property type="entry name" value="lambda repressor-like DNA-binding domains"/>
    <property type="match status" value="1"/>
</dbReference>
<dbReference type="RefSeq" id="WP_002324930.1">
    <property type="nucleotide sequence ID" value="NZ_CAACYB010000001.1"/>
</dbReference>